<evidence type="ECO:0000256" key="8">
    <source>
        <dbReference type="PROSITE-ProRule" id="PRU00169"/>
    </source>
</evidence>
<dbReference type="SUPFAM" id="SSF46689">
    <property type="entry name" value="Homeodomain-like"/>
    <property type="match status" value="1"/>
</dbReference>
<dbReference type="CDD" id="cd00009">
    <property type="entry name" value="AAA"/>
    <property type="match status" value="1"/>
</dbReference>
<gene>
    <name evidence="11" type="ORF">C667_18973</name>
</gene>
<dbReference type="InterPro" id="IPR027417">
    <property type="entry name" value="P-loop_NTPase"/>
</dbReference>
<dbReference type="InterPro" id="IPR025944">
    <property type="entry name" value="Sigma_54_int_dom_CS"/>
</dbReference>
<dbReference type="GO" id="GO:0000160">
    <property type="term" value="P:phosphorelay signal transduction system"/>
    <property type="evidence" value="ECO:0007669"/>
    <property type="project" value="UniProtKB-KW"/>
</dbReference>
<dbReference type="PROSITE" id="PS00675">
    <property type="entry name" value="SIGMA54_INTERACT_1"/>
    <property type="match status" value="1"/>
</dbReference>
<dbReference type="Pfam" id="PF00158">
    <property type="entry name" value="Sigma54_activat"/>
    <property type="match status" value="1"/>
</dbReference>
<dbReference type="Gene3D" id="1.10.8.60">
    <property type="match status" value="1"/>
</dbReference>
<evidence type="ECO:0000313" key="12">
    <source>
        <dbReference type="Proteomes" id="UP000013047"/>
    </source>
</evidence>
<evidence type="ECO:0000259" key="10">
    <source>
        <dbReference type="PROSITE" id="PS50110"/>
    </source>
</evidence>
<dbReference type="AlphaFoldDB" id="N6ZTJ8"/>
<dbReference type="Pfam" id="PF25601">
    <property type="entry name" value="AAA_lid_14"/>
    <property type="match status" value="1"/>
</dbReference>
<name>N6ZTJ8_9RHOO</name>
<dbReference type="SMART" id="SM00448">
    <property type="entry name" value="REC"/>
    <property type="match status" value="1"/>
</dbReference>
<protein>
    <submittedName>
        <fullName evidence="11">Fis family transcriptional regulator</fullName>
    </submittedName>
</protein>
<keyword evidence="12" id="KW-1185">Reference proteome</keyword>
<dbReference type="SMART" id="SM00382">
    <property type="entry name" value="AAA"/>
    <property type="match status" value="1"/>
</dbReference>
<evidence type="ECO:0000256" key="7">
    <source>
        <dbReference type="ARBA" id="ARBA00023163"/>
    </source>
</evidence>
<dbReference type="PANTHER" id="PTHR32071">
    <property type="entry name" value="TRANSCRIPTIONAL REGULATORY PROTEIN"/>
    <property type="match status" value="1"/>
</dbReference>
<dbReference type="GO" id="GO:0005524">
    <property type="term" value="F:ATP binding"/>
    <property type="evidence" value="ECO:0007669"/>
    <property type="project" value="UniProtKB-KW"/>
</dbReference>
<dbReference type="InterPro" id="IPR002197">
    <property type="entry name" value="HTH_Fis"/>
</dbReference>
<evidence type="ECO:0000256" key="1">
    <source>
        <dbReference type="ARBA" id="ARBA00022553"/>
    </source>
</evidence>
<dbReference type="InterPro" id="IPR001789">
    <property type="entry name" value="Sig_transdc_resp-reg_receiver"/>
</dbReference>
<dbReference type="InterPro" id="IPR003593">
    <property type="entry name" value="AAA+_ATPase"/>
</dbReference>
<dbReference type="FunFam" id="3.40.50.300:FF:000006">
    <property type="entry name" value="DNA-binding transcriptional regulator NtrC"/>
    <property type="match status" value="1"/>
</dbReference>
<dbReference type="InterPro" id="IPR025943">
    <property type="entry name" value="Sigma_54_int_dom_ATP-bd_2"/>
</dbReference>
<dbReference type="RefSeq" id="WP_004375606.1">
    <property type="nucleotide sequence ID" value="NZ_AMXF01000218.1"/>
</dbReference>
<dbReference type="PROSITE" id="PS50045">
    <property type="entry name" value="SIGMA54_INTERACT_4"/>
    <property type="match status" value="1"/>
</dbReference>
<keyword evidence="7" id="KW-0804">Transcription</keyword>
<dbReference type="InterPro" id="IPR025662">
    <property type="entry name" value="Sigma_54_int_dom_ATP-bd_1"/>
</dbReference>
<dbReference type="Gene3D" id="3.40.50.2300">
    <property type="match status" value="1"/>
</dbReference>
<dbReference type="SUPFAM" id="SSF52540">
    <property type="entry name" value="P-loop containing nucleoside triphosphate hydrolases"/>
    <property type="match status" value="1"/>
</dbReference>
<feature type="modified residue" description="4-aspartylphosphate" evidence="8">
    <location>
        <position position="55"/>
    </location>
</feature>
<comment type="caution">
    <text evidence="11">The sequence shown here is derived from an EMBL/GenBank/DDBJ whole genome shotgun (WGS) entry which is preliminary data.</text>
</comment>
<dbReference type="EMBL" id="AMXF01000218">
    <property type="protein sequence ID" value="ENO95444.1"/>
    <property type="molecule type" value="Genomic_DNA"/>
</dbReference>
<dbReference type="Pfam" id="PF00072">
    <property type="entry name" value="Response_reg"/>
    <property type="match status" value="1"/>
</dbReference>
<keyword evidence="1 8" id="KW-0597">Phosphoprotein</keyword>
<dbReference type="InterPro" id="IPR011006">
    <property type="entry name" value="CheY-like_superfamily"/>
</dbReference>
<feature type="domain" description="Sigma-54 factor interaction" evidence="9">
    <location>
        <begin position="129"/>
        <end position="357"/>
    </location>
</feature>
<keyword evidence="3" id="KW-0067">ATP-binding</keyword>
<dbReference type="InterPro" id="IPR058031">
    <property type="entry name" value="AAA_lid_NorR"/>
</dbReference>
<accession>N6ZTJ8</accession>
<evidence type="ECO:0000256" key="5">
    <source>
        <dbReference type="ARBA" id="ARBA00023015"/>
    </source>
</evidence>
<dbReference type="GO" id="GO:0043565">
    <property type="term" value="F:sequence-specific DNA binding"/>
    <property type="evidence" value="ECO:0007669"/>
    <property type="project" value="InterPro"/>
</dbReference>
<evidence type="ECO:0000256" key="4">
    <source>
        <dbReference type="ARBA" id="ARBA00023012"/>
    </source>
</evidence>
<dbReference type="OrthoDB" id="3516932at2"/>
<dbReference type="Gene3D" id="1.10.10.60">
    <property type="entry name" value="Homeodomain-like"/>
    <property type="match status" value="1"/>
</dbReference>
<keyword evidence="6" id="KW-0238">DNA-binding</keyword>
<evidence type="ECO:0000256" key="6">
    <source>
        <dbReference type="ARBA" id="ARBA00023125"/>
    </source>
</evidence>
<dbReference type="Pfam" id="PF02954">
    <property type="entry name" value="HTH_8"/>
    <property type="match status" value="1"/>
</dbReference>
<dbReference type="InterPro" id="IPR009057">
    <property type="entry name" value="Homeodomain-like_sf"/>
</dbReference>
<dbReference type="Proteomes" id="UP000013047">
    <property type="component" value="Unassembled WGS sequence"/>
</dbReference>
<keyword evidence="4" id="KW-0902">Two-component regulatory system</keyword>
<dbReference type="PANTHER" id="PTHR32071:SF21">
    <property type="entry name" value="TRANSCRIPTIONAL REGULATORY PROTEIN FLGR"/>
    <property type="match status" value="1"/>
</dbReference>
<keyword evidence="2" id="KW-0547">Nucleotide-binding</keyword>
<dbReference type="SUPFAM" id="SSF52172">
    <property type="entry name" value="CheY-like"/>
    <property type="match status" value="1"/>
</dbReference>
<evidence type="ECO:0000256" key="3">
    <source>
        <dbReference type="ARBA" id="ARBA00022840"/>
    </source>
</evidence>
<evidence type="ECO:0000313" key="11">
    <source>
        <dbReference type="EMBL" id="ENO95444.1"/>
    </source>
</evidence>
<dbReference type="PROSITE" id="PS00688">
    <property type="entry name" value="SIGMA54_INTERACT_3"/>
    <property type="match status" value="1"/>
</dbReference>
<dbReference type="PROSITE" id="PS50110">
    <property type="entry name" value="RESPONSE_REGULATORY"/>
    <property type="match status" value="1"/>
</dbReference>
<dbReference type="Gene3D" id="3.40.50.300">
    <property type="entry name" value="P-loop containing nucleotide triphosphate hydrolases"/>
    <property type="match status" value="1"/>
</dbReference>
<proteinExistence type="predicted"/>
<evidence type="ECO:0000259" key="9">
    <source>
        <dbReference type="PROSITE" id="PS50045"/>
    </source>
</evidence>
<dbReference type="PROSITE" id="PS00676">
    <property type="entry name" value="SIGMA54_INTERACT_2"/>
    <property type="match status" value="1"/>
</dbReference>
<dbReference type="FunFam" id="3.40.50.2300:FF:000018">
    <property type="entry name" value="DNA-binding transcriptional regulator NtrC"/>
    <property type="match status" value="1"/>
</dbReference>
<dbReference type="InterPro" id="IPR002078">
    <property type="entry name" value="Sigma_54_int"/>
</dbReference>
<reference evidence="11 12" key="1">
    <citation type="submission" date="2012-09" db="EMBL/GenBank/DDBJ databases">
        <title>Draft Genome Sequences of 6 Strains from Genus Thauera.</title>
        <authorList>
            <person name="Liu B."/>
            <person name="Shapleigh J.P."/>
            <person name="Frostegard A.H."/>
        </authorList>
    </citation>
    <scope>NUCLEOTIDE SEQUENCE [LARGE SCALE GENOMIC DNA]</scope>
    <source>
        <strain evidence="11 12">B4P</strain>
    </source>
</reference>
<feature type="domain" description="Response regulatory" evidence="10">
    <location>
        <begin position="6"/>
        <end position="120"/>
    </location>
</feature>
<keyword evidence="5" id="KW-0805">Transcription regulation</keyword>
<organism evidence="11 12">
    <name type="scientific">Thauera phenylacetica B4P</name>
    <dbReference type="NCBI Taxonomy" id="1234382"/>
    <lineage>
        <taxon>Bacteria</taxon>
        <taxon>Pseudomonadati</taxon>
        <taxon>Pseudomonadota</taxon>
        <taxon>Betaproteobacteria</taxon>
        <taxon>Rhodocyclales</taxon>
        <taxon>Zoogloeaceae</taxon>
        <taxon>Thauera</taxon>
    </lineage>
</organism>
<sequence length="497" mass="53695">MIETLNILVVEDDAALREAVCFTLEMAHHRVTGVDGGPAALEAIEREHFNLVVTDLRMQPMDGLQVLNEVRARRPQLPVLLMTAYGDVDKAVAAMRGGACDFLMKPFEPEVLLESVRRYAAVQPAGEDTIAEDPHTRNLLALAARVAESDATVMLSGESGTGKEVFARYLHQHSPRARGPFIAINCAAIPENLLEATLFGYEKGAFTGAQAAQPGKFEQAQGGTILLDEISEMPLGLQAKLLRVLQEREVERVGGKKPVALDIRVLATSNRDMLREVAAGRFREDLYYRLNVFPIAIPALRERRGDIVPLARHFLARHAARQQRQVRFSPAAEALLPQYAWPGNVRELENTMHRVLILTQGDEVGAETIRLCLPQWRLEAANPAGGVAGIAGLAGQAGEVGAVQAGGGQAGAVGYGGSAGAFAGVQASSTAFPPAGPGAPAPAPERPANMKDLEREHILATLRAFGGSRKKTVEKLGISERTLRYKLQQYRDEGHDV</sequence>
<dbReference type="GO" id="GO:0006355">
    <property type="term" value="P:regulation of DNA-templated transcription"/>
    <property type="evidence" value="ECO:0007669"/>
    <property type="project" value="InterPro"/>
</dbReference>
<evidence type="ECO:0000256" key="2">
    <source>
        <dbReference type="ARBA" id="ARBA00022741"/>
    </source>
</evidence>